<organism evidence="4 5">
    <name type="scientific">Paramecium sonneborni</name>
    <dbReference type="NCBI Taxonomy" id="65129"/>
    <lineage>
        <taxon>Eukaryota</taxon>
        <taxon>Sar</taxon>
        <taxon>Alveolata</taxon>
        <taxon>Ciliophora</taxon>
        <taxon>Intramacronucleata</taxon>
        <taxon>Oligohymenophorea</taxon>
        <taxon>Peniculida</taxon>
        <taxon>Parameciidae</taxon>
        <taxon>Paramecium</taxon>
    </lineage>
</organism>
<protein>
    <recommendedName>
        <fullName evidence="3">HECT domain-containing protein</fullName>
    </recommendedName>
</protein>
<dbReference type="PANTHER" id="PTHR11254:SF67">
    <property type="entry name" value="E3 UBIQUITIN-PROTEIN LIGASE HUWE1"/>
    <property type="match status" value="1"/>
</dbReference>
<accession>A0A8S1P314</accession>
<feature type="domain" description="HECT" evidence="3">
    <location>
        <begin position="2437"/>
        <end position="2765"/>
    </location>
</feature>
<dbReference type="PROSITE" id="PS50237">
    <property type="entry name" value="HECT"/>
    <property type="match status" value="1"/>
</dbReference>
<dbReference type="EMBL" id="CAJJDN010000068">
    <property type="protein sequence ID" value="CAD8097413.1"/>
    <property type="molecule type" value="Genomic_DNA"/>
</dbReference>
<dbReference type="PANTHER" id="PTHR11254">
    <property type="entry name" value="HECT DOMAIN UBIQUITIN-PROTEIN LIGASE"/>
    <property type="match status" value="1"/>
</dbReference>
<evidence type="ECO:0000256" key="1">
    <source>
        <dbReference type="ARBA" id="ARBA00022679"/>
    </source>
</evidence>
<evidence type="ECO:0000313" key="4">
    <source>
        <dbReference type="EMBL" id="CAD8097413.1"/>
    </source>
</evidence>
<dbReference type="GO" id="GO:0006511">
    <property type="term" value="P:ubiquitin-dependent protein catabolic process"/>
    <property type="evidence" value="ECO:0007669"/>
    <property type="project" value="TreeGrafter"/>
</dbReference>
<evidence type="ECO:0000256" key="2">
    <source>
        <dbReference type="PROSITE-ProRule" id="PRU00104"/>
    </source>
</evidence>
<reference evidence="4" key="1">
    <citation type="submission" date="2021-01" db="EMBL/GenBank/DDBJ databases">
        <authorList>
            <consortium name="Genoscope - CEA"/>
            <person name="William W."/>
        </authorList>
    </citation>
    <scope>NUCLEOTIDE SEQUENCE</scope>
</reference>
<gene>
    <name evidence="4" type="ORF">PSON_ATCC_30995.1.T0680136</name>
</gene>
<dbReference type="GO" id="GO:0061630">
    <property type="term" value="F:ubiquitin protein ligase activity"/>
    <property type="evidence" value="ECO:0007669"/>
    <property type="project" value="TreeGrafter"/>
</dbReference>
<evidence type="ECO:0000313" key="5">
    <source>
        <dbReference type="Proteomes" id="UP000692954"/>
    </source>
</evidence>
<dbReference type="CDD" id="cd00078">
    <property type="entry name" value="HECTc"/>
    <property type="match status" value="1"/>
</dbReference>
<dbReference type="InterPro" id="IPR000569">
    <property type="entry name" value="HECT_dom"/>
</dbReference>
<dbReference type="Proteomes" id="UP000692954">
    <property type="component" value="Unassembled WGS sequence"/>
</dbReference>
<proteinExistence type="predicted"/>
<dbReference type="InterPro" id="IPR050409">
    <property type="entry name" value="E3_ubiq-protein_ligase"/>
</dbReference>
<keyword evidence="1" id="KW-0808">Transferase</keyword>
<name>A0A8S1P314_9CILI</name>
<dbReference type="GO" id="GO:0000209">
    <property type="term" value="P:protein polyubiquitination"/>
    <property type="evidence" value="ECO:0007669"/>
    <property type="project" value="TreeGrafter"/>
</dbReference>
<feature type="active site" description="Glycyl thioester intermediate" evidence="2">
    <location>
        <position position="2732"/>
    </location>
</feature>
<dbReference type="OrthoDB" id="409931at2759"/>
<dbReference type="SMART" id="SM00119">
    <property type="entry name" value="HECTc"/>
    <property type="match status" value="1"/>
</dbReference>
<comment type="caution">
    <text evidence="4">The sequence shown here is derived from an EMBL/GenBank/DDBJ whole genome shotgun (WGS) entry which is preliminary data.</text>
</comment>
<dbReference type="GO" id="GO:0005737">
    <property type="term" value="C:cytoplasm"/>
    <property type="evidence" value="ECO:0007669"/>
    <property type="project" value="TreeGrafter"/>
</dbReference>
<keyword evidence="5" id="KW-1185">Reference proteome</keyword>
<keyword evidence="2" id="KW-0833">Ubl conjugation pathway</keyword>
<evidence type="ECO:0000259" key="3">
    <source>
        <dbReference type="PROSITE" id="PS50237"/>
    </source>
</evidence>
<dbReference type="Pfam" id="PF00632">
    <property type="entry name" value="HECT"/>
    <property type="match status" value="1"/>
</dbReference>
<sequence>MRFQLKVPNQLSEEEAQMITIIDSFDLEELRDQFDKNYFLFSQSDYLTQYLLNKIDSSLENIITEIQNNTKFDCSQILIFIKQIKKKDFLINEIFQSYEHLIKIVEYTDNLFIYGLILEVIDFRIMNAIRHNSLPRLIYLVSILHQHNNYLSSQKIDLIDYYHEDPKYKTIVTNPIEALQFEIEYNEPTQLDESYEEISKNQMHKKRLLGQFQTKKIQIIDDNSTSALSLSRNLLNMPDQPFSPLIEIVKYRILIKRGLLTNPEQTKNIIIKLHLQCNSIIQNYQNRYQDLQMNQLLRNLKLTENFNLFKLNTVNPLVLQQLMETSQNYYQDQLNQDRQEQYFTLLSDVLQVKHVEQNELIQGYPLKYNTQIMNEQLARNGLVFKSILDFFQSQNCHFLLNQYQYFNQICRLVKGSLCIQDNRLLLPPEQFQNAIKFLSYLSRQYYEQQSNYQTFDELVRIAEYYINLGLNLLKPTENGYAQICETDADIIIESCIEAITINNQHNMIAQNNSVFARKVINSRVLSLIANYLQQKVQLNNIFDKALRLISFLSQTEPQLMIQILNSTLPDILNENIQKNNINELKMPRLSFISLFYRNICQQEQARQKFNDHGINIIDKLLNYHFFVKEVINLSDISNLAFFIREYTHYIQQSRAQINEILIKVLQQLLQQLSEQLQQLNYDQNFKSQYQKILHKRKAIQNFSQIINQHNSGFSNILHSQGGYFDNFVRLFKIPQFKRMFIHQFGLNQFENFDPNKCLISALELIEQLEQELGCTLEQSQSLVFNEKNFYQNCSPQTFQMTSRLSEILDYFIVVQNNINRLKLTNQNLTDKLIDKYCAFLEIFLTSQSEQKYFSHRFDEIIIQVQNRKGSGVNLQPLSRLLNRLSLQLNNPPEIALYYLKQILQFIVRQKKNSNFIINSDVGRNLQYILKTYVVMINSDSSNSELEDDLLLTIESILRFLYNLSGPSMDQNLSIFSKIIEEISTLLQIIKDSSHQKITIIQGILLNQVNHILLYNPSNSSQRNNPIYPLERTSLVDQLNSIGFQRRYINQILDIFPFLNTVNQFCDFEELRRFELEGMGIIQNTEEQEIIQNVGEIQSQESFDIELFKTQQETLKKYLKQNYLYFQKNLQIQQKSFQIQLNEPEILKYLELIVDKLFNLKLNFQVIELDLQIPHNVNINSLSLILTTFNRQNQFTISQELLKIELFKLFEFLLQQGNQEGLYTIYLILEIFFKLQIDQKEILDLLFNGIKKILDSNIQNSNTTQIIIQILVNIFKKNRQFVSHFLLQMKGLEQIFKMKGEGNNQFISLSKLTMLMIYDQTLIRAQIEAKIKKIIFDQKNNEQIEKTNQNLQQQQYKNENAYPICVQPAQYNVQIQEQQKISKNHPGLLALQNEQYFQTDLKYVMDLLFEEQTDNQSLILKNGIRLDTLNSINKNEEPILQFNFKHSKETQTLLKLLVQQMVTSYFEKNEYYQYDWNNIFNVLQILIQKFPILLPGLTRMNCSQFLEKYKDQLGLDPSQKISNISFLTLITKFINPSKNFIFYMCLDNIVLFGRSDNVIVPFAYEIRRMIIRELFVGINKSINNLDEKVCQFSDILVTLLQIKSVSKICIKNIHEPQNSFNFIQTFIEGIKNFNIKQYFKQKDQLFFIMTTLNLLYGVATNLLLEKTEPILDYRKEQMPTKQLNFLGKPIIDYMKEQMPTKQLNIIGEMSSVQINNQIFQSYIKTLANYQNYNLINNTKFLQQWPYLKIKNEILEENTNIQKEQVIPNDQLIQIQHYDNSFENLVIKLEEESINWINENQNENMTENLQQTDLNNQNILINFINNFINNQLFSDSIISNLSLNGTRLPRQFQKYLINFKVRQQQESDKALQNNLQNNNNYFDLIQNPRRPRDRNVLMHMMLQPNQNNFSRFELNPNMLDLPNPRNMYNQDRNADDLENSLSSIQEINHDSNIEGNLNQEISTQEQQPQDESNQYFGQHLEEDNNQFMQKLDNYANLVLNNRQQTLQLLGSIDQQFLQFLLKLMQVEDDEDRDYRNILFIRLGASSTLANQLIDALICKLRMISNNVSEDNFVQENFLVQKNVIINDNNYFQNIVKNQIIKILLKLSKSLKCKLSQQTFQYMMDLIFSLEREKFQLFLQVFINFSKDQQNVYELKPNQARQLFNRFFQENSLSKINKQFIQLISNLWKNRDSAFRFDILIQENIQTAAQYFENRLLDLQFNDLIINKRNQITKAFELIQYTYINVMDNNQQEACQKFLEKPENIKLWQNLQKVISNLQVQQFQEYSLLLLPYIQSFLICNQIFNENEAQNIQIYKISSMEISRPSIEDDFDYEQLFKKLCKHGQFFINYIIKEQLQNFQLINQIKNNNQHFIVYFFKNHANIIDLENKKAYLRIQISNLRRNNNFQQQEPYYFFIPELEISVHRENVFMDSYQQVSRFTKKQLQDIWMINFIGEQGQDAGGPTREWFALISKEILNPIHGLFIPAPNQQYYQINREAFDTNHLNKFRFVGKIFAKAITQKVYIFGNFPSFFFKHILGSKLSIRDIQDYDEGLYNSMNYIYQDEITSNFDFSFTYTMVDQGIPKEKELIPGGENIQVTHENRKDYVKKYCHQIMAKNIEAQIKAIQEGFYSIIPKDIIAIFDPTQFQQLLCGKEIIEVEDLIQNMECKGIPTDHQANKWLQNLLRSFSQDMLAKFLKFVTGSPLSPAGGFGNLTRKIIISYYFESQDNLPEGHTCSLTISLPVYASEDVLREKMETALTEGNEQFTIA</sequence>